<comment type="subcellular location">
    <subcellularLocation>
        <location evidence="1">Mitochondrion membrane</location>
        <topology evidence="1">Multi-pass membrane protein</topology>
    </subcellularLocation>
</comment>
<keyword evidence="4 13" id="KW-0812">Transmembrane</keyword>
<dbReference type="GO" id="GO:0031966">
    <property type="term" value="C:mitochondrial membrane"/>
    <property type="evidence" value="ECO:0007669"/>
    <property type="project" value="UniProtKB-SubCell"/>
</dbReference>
<dbReference type="SUPFAM" id="SSF103506">
    <property type="entry name" value="Mitochondrial carrier"/>
    <property type="match status" value="1"/>
</dbReference>
<protein>
    <recommendedName>
        <fullName evidence="10">Mitochondrial thiamine pyrophosphate carrier</fullName>
    </recommendedName>
    <alternativeName>
        <fullName evidence="11">Solute carrier family 25 member 19</fullName>
    </alternativeName>
</protein>
<feature type="repeat" description="Solcar" evidence="13">
    <location>
        <begin position="256"/>
        <end position="351"/>
    </location>
</feature>
<dbReference type="FunFam" id="1.50.40.10:FF:000011">
    <property type="entry name" value="Mitochondrial thiamine pyrophosphate carrier 1"/>
    <property type="match status" value="1"/>
</dbReference>
<dbReference type="InterPro" id="IPR023395">
    <property type="entry name" value="MCP_dom_sf"/>
</dbReference>
<comment type="caution">
    <text evidence="15">The sequence shown here is derived from an EMBL/GenBank/DDBJ whole genome shotgun (WGS) entry which is preliminary data.</text>
</comment>
<dbReference type="InParanoid" id="A0A6L2PVV0"/>
<dbReference type="Gene3D" id="1.50.40.10">
    <property type="entry name" value="Mitochondrial carrier domain"/>
    <property type="match status" value="1"/>
</dbReference>
<evidence type="ECO:0000313" key="16">
    <source>
        <dbReference type="Proteomes" id="UP000502823"/>
    </source>
</evidence>
<sequence length="394" mass="43238">MQNDLALQVGELGSLVLGRVIGGLQCISFDVVNFDVRMSVSTVMVGFDAEAKKKLSKGDYGTAGAISGAVTRFLCQPLDVIKIRFQLQVEPLNRICRDAKYWSVPQAACCIVKEEGLLALWKGHIPGQALSIMYGAVQFVSFEVLTQQMWYLLPHLQEDLSRPVVHFVCGGIAGSLATVFSFPSDVVRTRLVAQGERKVYKNILHACTVIYTHEGPKAFFKGLSPTLIQIAPHTGAQFACYNIFTTIWKNIEYAYLSGTGSLLCGSLAGVCAKTFVYPFDVARKRLQIQGFQHGRVGFGKDFTCRGLLDCLWRTVQGETVMGLYKGLSPSILKAAFTTALYFGIYEQMCQVIAATHSGRVVKECKEQTIEHSECDANVAVNSYVGGVRLLTVDV</sequence>
<evidence type="ECO:0000256" key="2">
    <source>
        <dbReference type="ARBA" id="ARBA00006375"/>
    </source>
</evidence>
<evidence type="ECO:0000256" key="12">
    <source>
        <dbReference type="ARBA" id="ARBA00050799"/>
    </source>
</evidence>
<comment type="similarity">
    <text evidence="2 14">Belongs to the mitochondrial carrier (TC 2.A.29) family.</text>
</comment>
<comment type="catalytic activity">
    <reaction evidence="12">
        <text>thiamine phosphate(out) + thiamine diphosphate(in) = thiamine phosphate(in) + thiamine diphosphate(out)</text>
        <dbReference type="Rhea" id="RHEA:73383"/>
        <dbReference type="ChEBI" id="CHEBI:37575"/>
        <dbReference type="ChEBI" id="CHEBI:58937"/>
    </reaction>
</comment>
<dbReference type="PROSITE" id="PS50920">
    <property type="entry name" value="SOLCAR"/>
    <property type="match status" value="3"/>
</dbReference>
<dbReference type="InterPro" id="IPR018108">
    <property type="entry name" value="MCP_transmembrane"/>
</dbReference>
<organism evidence="15 16">
    <name type="scientific">Coptotermes formosanus</name>
    <name type="common">Formosan subterranean termite</name>
    <dbReference type="NCBI Taxonomy" id="36987"/>
    <lineage>
        <taxon>Eukaryota</taxon>
        <taxon>Metazoa</taxon>
        <taxon>Ecdysozoa</taxon>
        <taxon>Arthropoda</taxon>
        <taxon>Hexapoda</taxon>
        <taxon>Insecta</taxon>
        <taxon>Pterygota</taxon>
        <taxon>Neoptera</taxon>
        <taxon>Polyneoptera</taxon>
        <taxon>Dictyoptera</taxon>
        <taxon>Blattodea</taxon>
        <taxon>Blattoidea</taxon>
        <taxon>Termitoidae</taxon>
        <taxon>Rhinotermitidae</taxon>
        <taxon>Coptotermes</taxon>
    </lineage>
</organism>
<evidence type="ECO:0000256" key="8">
    <source>
        <dbReference type="ARBA" id="ARBA00023136"/>
    </source>
</evidence>
<dbReference type="OrthoDB" id="18574at2759"/>
<evidence type="ECO:0000256" key="7">
    <source>
        <dbReference type="ARBA" id="ARBA00023128"/>
    </source>
</evidence>
<dbReference type="Pfam" id="PF00153">
    <property type="entry name" value="Mito_carr"/>
    <property type="match status" value="3"/>
</dbReference>
<dbReference type="EMBL" id="BLKM01000459">
    <property type="protein sequence ID" value="GFG33887.1"/>
    <property type="molecule type" value="Genomic_DNA"/>
</dbReference>
<evidence type="ECO:0000256" key="11">
    <source>
        <dbReference type="ARBA" id="ARBA00041879"/>
    </source>
</evidence>
<evidence type="ECO:0000313" key="15">
    <source>
        <dbReference type="EMBL" id="GFG33887.1"/>
    </source>
</evidence>
<dbReference type="Proteomes" id="UP000502823">
    <property type="component" value="Unassembled WGS sequence"/>
</dbReference>
<evidence type="ECO:0000256" key="4">
    <source>
        <dbReference type="ARBA" id="ARBA00022692"/>
    </source>
</evidence>
<dbReference type="FunCoup" id="A0A6L2PVV0">
    <property type="interactions" value="365"/>
</dbReference>
<evidence type="ECO:0000256" key="13">
    <source>
        <dbReference type="PROSITE-ProRule" id="PRU00282"/>
    </source>
</evidence>
<evidence type="ECO:0000256" key="1">
    <source>
        <dbReference type="ARBA" id="ARBA00004225"/>
    </source>
</evidence>
<comment type="function">
    <text evidence="9">Mitochondrial transporter mediating uptake of thiamine diphosphate into mitochondria. It is not clear if the antiporter activity is affected by the membrane potential or by the proton electrochemical gradient.</text>
</comment>
<keyword evidence="7" id="KW-0496">Mitochondrion</keyword>
<reference evidence="16" key="1">
    <citation type="submission" date="2020-01" db="EMBL/GenBank/DDBJ databases">
        <title>Draft genome sequence of the Termite Coptotermes fromosanus.</title>
        <authorList>
            <person name="Itakura S."/>
            <person name="Yosikawa Y."/>
            <person name="Umezawa K."/>
        </authorList>
    </citation>
    <scope>NUCLEOTIDE SEQUENCE [LARGE SCALE GENOMIC DNA]</scope>
</reference>
<evidence type="ECO:0000256" key="10">
    <source>
        <dbReference type="ARBA" id="ARBA00040836"/>
    </source>
</evidence>
<dbReference type="AlphaFoldDB" id="A0A6L2PVV0"/>
<evidence type="ECO:0000256" key="9">
    <source>
        <dbReference type="ARBA" id="ARBA00037549"/>
    </source>
</evidence>
<dbReference type="GO" id="GO:0090422">
    <property type="term" value="F:thiamine pyrophosphate transmembrane transporter activity"/>
    <property type="evidence" value="ECO:0007669"/>
    <property type="project" value="UniProtKB-ARBA"/>
</dbReference>
<keyword evidence="8 13" id="KW-0472">Membrane</keyword>
<name>A0A6L2PVV0_COPFO</name>
<evidence type="ECO:0000256" key="5">
    <source>
        <dbReference type="ARBA" id="ARBA00022737"/>
    </source>
</evidence>
<dbReference type="InterPro" id="IPR002067">
    <property type="entry name" value="MCP"/>
</dbReference>
<feature type="repeat" description="Solcar" evidence="13">
    <location>
        <begin position="55"/>
        <end position="148"/>
    </location>
</feature>
<gene>
    <name evidence="15" type="ORF">Cfor_09858</name>
</gene>
<evidence type="ECO:0000256" key="3">
    <source>
        <dbReference type="ARBA" id="ARBA00022448"/>
    </source>
</evidence>
<feature type="repeat" description="Solcar" evidence="13">
    <location>
        <begin position="161"/>
        <end position="247"/>
    </location>
</feature>
<accession>A0A6L2PVV0</accession>
<keyword evidence="16" id="KW-1185">Reference proteome</keyword>
<keyword evidence="3 14" id="KW-0813">Transport</keyword>
<proteinExistence type="inferred from homology"/>
<keyword evidence="5" id="KW-0677">Repeat</keyword>
<evidence type="ECO:0000256" key="14">
    <source>
        <dbReference type="RuleBase" id="RU000488"/>
    </source>
</evidence>
<keyword evidence="6" id="KW-1133">Transmembrane helix</keyword>
<evidence type="ECO:0000256" key="6">
    <source>
        <dbReference type="ARBA" id="ARBA00022989"/>
    </source>
</evidence>
<dbReference type="PRINTS" id="PR00926">
    <property type="entry name" value="MITOCARRIER"/>
</dbReference>
<dbReference type="PANTHER" id="PTHR24089">
    <property type="entry name" value="SOLUTE CARRIER FAMILY 25"/>
    <property type="match status" value="1"/>
</dbReference>